<evidence type="ECO:0000313" key="8">
    <source>
        <dbReference type="EMBL" id="ARC53400.1"/>
    </source>
</evidence>
<dbReference type="InterPro" id="IPR000092">
    <property type="entry name" value="Polyprenyl_synt"/>
</dbReference>
<dbReference type="SFLD" id="SFLDG01017">
    <property type="entry name" value="Polyprenyl_Transferase_Like"/>
    <property type="match status" value="1"/>
</dbReference>
<keyword evidence="6" id="KW-0414">Isoprene biosynthesis</keyword>
<name>A0A1V0HKP2_9ENTR</name>
<evidence type="ECO:0000256" key="4">
    <source>
        <dbReference type="ARBA" id="ARBA00022723"/>
    </source>
</evidence>
<evidence type="ECO:0000256" key="3">
    <source>
        <dbReference type="ARBA" id="ARBA00022679"/>
    </source>
</evidence>
<dbReference type="KEGG" id="rped:AOQ87_01895"/>
<dbReference type="InterPro" id="IPR008949">
    <property type="entry name" value="Isoprenoid_synthase_dom_sf"/>
</dbReference>
<keyword evidence="3 7" id="KW-0808">Transferase</keyword>
<evidence type="ECO:0000313" key="9">
    <source>
        <dbReference type="Proteomes" id="UP000242793"/>
    </source>
</evidence>
<dbReference type="PANTHER" id="PTHR43281:SF1">
    <property type="entry name" value="FARNESYL DIPHOSPHATE SYNTHASE"/>
    <property type="match status" value="1"/>
</dbReference>
<dbReference type="GO" id="GO:0008654">
    <property type="term" value="P:phospholipid biosynthetic process"/>
    <property type="evidence" value="ECO:0007669"/>
    <property type="project" value="UniProtKB-ARBA"/>
</dbReference>
<dbReference type="PANTHER" id="PTHR43281">
    <property type="entry name" value="FARNESYL DIPHOSPHATE SYNTHASE"/>
    <property type="match status" value="1"/>
</dbReference>
<dbReference type="GO" id="GO:0046872">
    <property type="term" value="F:metal ion binding"/>
    <property type="evidence" value="ECO:0007669"/>
    <property type="project" value="UniProtKB-KW"/>
</dbReference>
<sequence>MFTKLTFHQQFDLIKKQVNDLLKKHIRCIKVIDSDLINTIQYVVFGGKRIRSFFVYSIGNMLDVSHNQMSRIAASVECIHVYSLIHDDLPSMDNDDIRRGEKSCHVVFGEANAILAGNALQSLAFEILLDLNGKTIDHENHLQIIRELAIASGINGICMGQSLDISENNAGKMNIKALNAIYYYKTVSLIKAAIRMSFYASQYQHEKNLIHILDDFSKNVGLLFQLSDDLIDLEKDQSNLQKSKKITYPILVGLNESKEFGHRLYKEAMRKIYLVEERYGFNVDMLYNITKFIFQWKNEFQYKLE</sequence>
<dbReference type="FunFam" id="1.10.600.10:FF:000001">
    <property type="entry name" value="Geranylgeranyl diphosphate synthase"/>
    <property type="match status" value="1"/>
</dbReference>
<dbReference type="PROSITE" id="PS00444">
    <property type="entry name" value="POLYPRENYL_SYNTHASE_2"/>
    <property type="match status" value="1"/>
</dbReference>
<gene>
    <name evidence="8" type="ORF">AOQ87_01895</name>
</gene>
<dbReference type="AlphaFoldDB" id="A0A1V0HKP2"/>
<dbReference type="GO" id="GO:0016114">
    <property type="term" value="P:terpenoid biosynthetic process"/>
    <property type="evidence" value="ECO:0007669"/>
    <property type="project" value="UniProtKB-ARBA"/>
</dbReference>
<dbReference type="EMBL" id="CP012839">
    <property type="protein sequence ID" value="ARC53400.1"/>
    <property type="molecule type" value="Genomic_DNA"/>
</dbReference>
<dbReference type="CDD" id="cd00685">
    <property type="entry name" value="Trans_IPPS_HT"/>
    <property type="match status" value="1"/>
</dbReference>
<keyword evidence="4" id="KW-0479">Metal-binding</keyword>
<dbReference type="GO" id="GO:0120531">
    <property type="term" value="F:prenyl diphosphate synthase activity"/>
    <property type="evidence" value="ECO:0007669"/>
    <property type="project" value="UniProtKB-ARBA"/>
</dbReference>
<comment type="similarity">
    <text evidence="2 7">Belongs to the FPP/GGPP synthase family.</text>
</comment>
<evidence type="ECO:0000256" key="6">
    <source>
        <dbReference type="ARBA" id="ARBA00023229"/>
    </source>
</evidence>
<keyword evidence="9" id="KW-1185">Reference proteome</keyword>
<dbReference type="RefSeq" id="WP_080626607.1">
    <property type="nucleotide sequence ID" value="NZ_CP012839.1"/>
</dbReference>
<evidence type="ECO:0000256" key="5">
    <source>
        <dbReference type="ARBA" id="ARBA00022842"/>
    </source>
</evidence>
<dbReference type="SUPFAM" id="SSF48576">
    <property type="entry name" value="Terpenoid synthases"/>
    <property type="match status" value="1"/>
</dbReference>
<dbReference type="STRING" id="428411.AOQ87_01895"/>
<comment type="cofactor">
    <cofactor evidence="1">
        <name>Mg(2+)</name>
        <dbReference type="ChEBI" id="CHEBI:18420"/>
    </cofactor>
</comment>
<evidence type="ECO:0008006" key="10">
    <source>
        <dbReference type="Google" id="ProtNLM"/>
    </source>
</evidence>
<organism evidence="8 9">
    <name type="scientific">Candidatus Riesia pediculischaeffi</name>
    <dbReference type="NCBI Taxonomy" id="428411"/>
    <lineage>
        <taxon>Bacteria</taxon>
        <taxon>Pseudomonadati</taxon>
        <taxon>Pseudomonadota</taxon>
        <taxon>Gammaproteobacteria</taxon>
        <taxon>Enterobacterales</taxon>
        <taxon>Enterobacteriaceae</taxon>
        <taxon>Candidatus Riesia</taxon>
    </lineage>
</organism>
<proteinExistence type="inferred from homology"/>
<evidence type="ECO:0000256" key="1">
    <source>
        <dbReference type="ARBA" id="ARBA00001946"/>
    </source>
</evidence>
<protein>
    <recommendedName>
        <fullName evidence="10">Geranyl transferase</fullName>
    </recommendedName>
</protein>
<dbReference type="Gene3D" id="1.10.600.10">
    <property type="entry name" value="Farnesyl Diphosphate Synthase"/>
    <property type="match status" value="1"/>
</dbReference>
<dbReference type="InterPro" id="IPR033749">
    <property type="entry name" value="Polyprenyl_synt_CS"/>
</dbReference>
<dbReference type="Pfam" id="PF00348">
    <property type="entry name" value="polyprenyl_synt"/>
    <property type="match status" value="1"/>
</dbReference>
<evidence type="ECO:0000256" key="7">
    <source>
        <dbReference type="RuleBase" id="RU004466"/>
    </source>
</evidence>
<dbReference type="SFLD" id="SFLDS00005">
    <property type="entry name" value="Isoprenoid_Synthase_Type_I"/>
    <property type="match status" value="1"/>
</dbReference>
<accession>A0A1V0HKP2</accession>
<dbReference type="Proteomes" id="UP000242793">
    <property type="component" value="Chromosome"/>
</dbReference>
<evidence type="ECO:0000256" key="2">
    <source>
        <dbReference type="ARBA" id="ARBA00006706"/>
    </source>
</evidence>
<dbReference type="PROSITE" id="PS00723">
    <property type="entry name" value="POLYPRENYL_SYNTHASE_1"/>
    <property type="match status" value="1"/>
</dbReference>
<reference evidence="8 9" key="1">
    <citation type="submission" date="2015-10" db="EMBL/GenBank/DDBJ databases">
        <title>Survey of human and primate louse endosymbionts.</title>
        <authorList>
            <person name="Boyd B.M."/>
        </authorList>
    </citation>
    <scope>NUCLEOTIDE SEQUENCE [LARGE SCALE GENOMIC DNA]</scope>
    <source>
        <strain evidence="8 9">PTSK</strain>
    </source>
</reference>
<keyword evidence="5" id="KW-0460">Magnesium</keyword>